<dbReference type="InterPro" id="IPR036021">
    <property type="entry name" value="Tungsten_al_ferr_oxy-like_C"/>
</dbReference>
<keyword evidence="7" id="KW-0411">Iron-sulfur</keyword>
<dbReference type="GO" id="GO:0046872">
    <property type="term" value="F:metal ion binding"/>
    <property type="evidence" value="ECO:0007669"/>
    <property type="project" value="UniProtKB-KW"/>
</dbReference>
<dbReference type="InterPro" id="IPR013984">
    <property type="entry name" value="Ald_Fedxn_OxRdtase_dom2"/>
</dbReference>
<evidence type="ECO:0000256" key="4">
    <source>
        <dbReference type="ARBA" id="ARBA00022723"/>
    </source>
</evidence>
<keyword evidence="4" id="KW-0479">Metal-binding</keyword>
<dbReference type="Gene3D" id="3.60.9.10">
    <property type="entry name" value="Aldehyde ferredoxin oxidoreductase, N-terminal domain"/>
    <property type="match status" value="1"/>
</dbReference>
<evidence type="ECO:0000259" key="9">
    <source>
        <dbReference type="SMART" id="SM00790"/>
    </source>
</evidence>
<accession>A0A7C3MFU3</accession>
<dbReference type="InterPro" id="IPR036503">
    <property type="entry name" value="Ald_Fedxn_OxRdtase_N_sf"/>
</dbReference>
<evidence type="ECO:0000256" key="5">
    <source>
        <dbReference type="ARBA" id="ARBA00023002"/>
    </source>
</evidence>
<dbReference type="Pfam" id="PF01314">
    <property type="entry name" value="AFOR_C"/>
    <property type="match status" value="1"/>
</dbReference>
<dbReference type="GO" id="GO:0051539">
    <property type="term" value="F:4 iron, 4 sulfur cluster binding"/>
    <property type="evidence" value="ECO:0007669"/>
    <property type="project" value="UniProtKB-KW"/>
</dbReference>
<comment type="cofactor">
    <cofactor evidence="8">
        <name>tungstopterin</name>
        <dbReference type="ChEBI" id="CHEBI:30402"/>
    </cofactor>
</comment>
<dbReference type="Gene3D" id="1.10.599.10">
    <property type="entry name" value="Aldehyde Ferredoxin Oxidoreductase Protein, subunit A, domain 3"/>
    <property type="match status" value="1"/>
</dbReference>
<dbReference type="Pfam" id="PF02730">
    <property type="entry name" value="AFOR_N"/>
    <property type="match status" value="1"/>
</dbReference>
<dbReference type="InterPro" id="IPR001203">
    <property type="entry name" value="OxRdtase_Ald_Fedxn_C"/>
</dbReference>
<dbReference type="InterPro" id="IPR013983">
    <property type="entry name" value="Ald_Fedxn_OxRdtase_N"/>
</dbReference>
<evidence type="ECO:0000256" key="7">
    <source>
        <dbReference type="ARBA" id="ARBA00023014"/>
    </source>
</evidence>
<dbReference type="PANTHER" id="PTHR30038:SF9">
    <property type="entry name" value="ALDEHYDE FERREDOXIN OXIDOREDUCTASE"/>
    <property type="match status" value="1"/>
</dbReference>
<dbReference type="SUPFAM" id="SSF56228">
    <property type="entry name" value="Aldehyde ferredoxin oxidoreductase, N-terminal domain"/>
    <property type="match status" value="1"/>
</dbReference>
<evidence type="ECO:0000256" key="6">
    <source>
        <dbReference type="ARBA" id="ARBA00023004"/>
    </source>
</evidence>
<name>A0A7C3MFU3_ARCFL</name>
<evidence type="ECO:0000256" key="8">
    <source>
        <dbReference type="ARBA" id="ARBA00049934"/>
    </source>
</evidence>
<keyword evidence="6" id="KW-0408">Iron</keyword>
<protein>
    <submittedName>
        <fullName evidence="10">Aldehyde:ferredoxin oxidoreductase</fullName>
    </submittedName>
</protein>
<proteinExistence type="inferred from homology"/>
<dbReference type="GO" id="GO:0009055">
    <property type="term" value="F:electron transfer activity"/>
    <property type="evidence" value="ECO:0007669"/>
    <property type="project" value="InterPro"/>
</dbReference>
<dbReference type="EMBL" id="DTLB01000023">
    <property type="protein sequence ID" value="HFW32090.1"/>
    <property type="molecule type" value="Genomic_DNA"/>
</dbReference>
<reference evidence="10" key="1">
    <citation type="journal article" date="2020" name="mSystems">
        <title>Genome- and Community-Level Interaction Insights into Carbon Utilization and Element Cycling Functions of Hydrothermarchaeota in Hydrothermal Sediment.</title>
        <authorList>
            <person name="Zhou Z."/>
            <person name="Liu Y."/>
            <person name="Xu W."/>
            <person name="Pan J."/>
            <person name="Luo Z.H."/>
            <person name="Li M."/>
        </authorList>
    </citation>
    <scope>NUCLEOTIDE SEQUENCE [LARGE SCALE GENOMIC DNA]</scope>
    <source>
        <strain evidence="10">SpSt-87</strain>
    </source>
</reference>
<organism evidence="10">
    <name type="scientific">Archaeoglobus fulgidus</name>
    <dbReference type="NCBI Taxonomy" id="2234"/>
    <lineage>
        <taxon>Archaea</taxon>
        <taxon>Methanobacteriati</taxon>
        <taxon>Methanobacteriota</taxon>
        <taxon>Archaeoglobi</taxon>
        <taxon>Archaeoglobales</taxon>
        <taxon>Archaeoglobaceae</taxon>
        <taxon>Archaeoglobus</taxon>
    </lineage>
</organism>
<gene>
    <name evidence="10" type="ORF">ENW66_03940</name>
</gene>
<dbReference type="GO" id="GO:0016625">
    <property type="term" value="F:oxidoreductase activity, acting on the aldehyde or oxo group of donors, iron-sulfur protein as acceptor"/>
    <property type="evidence" value="ECO:0007669"/>
    <property type="project" value="InterPro"/>
</dbReference>
<dbReference type="AlphaFoldDB" id="A0A7C3MFU3"/>
<feature type="domain" description="Aldehyde ferredoxin oxidoreductase N-terminal" evidence="9">
    <location>
        <begin position="1"/>
        <end position="200"/>
    </location>
</feature>
<keyword evidence="5" id="KW-0560">Oxidoreductase</keyword>
<evidence type="ECO:0000313" key="10">
    <source>
        <dbReference type="EMBL" id="HFW32090.1"/>
    </source>
</evidence>
<dbReference type="Gene3D" id="1.10.569.10">
    <property type="entry name" value="Aldehyde Ferredoxin Oxidoreductase Protein, subunit A, domain 2"/>
    <property type="match status" value="1"/>
</dbReference>
<dbReference type="SMART" id="SM00790">
    <property type="entry name" value="AFOR_N"/>
    <property type="match status" value="1"/>
</dbReference>
<dbReference type="InterPro" id="IPR013985">
    <property type="entry name" value="Ald_Fedxn_OxRdtase_dom3"/>
</dbReference>
<keyword evidence="3" id="KW-0004">4Fe-4S</keyword>
<evidence type="ECO:0000256" key="1">
    <source>
        <dbReference type="ARBA" id="ARBA00001966"/>
    </source>
</evidence>
<comment type="caution">
    <text evidence="10">The sequence shown here is derived from an EMBL/GenBank/DDBJ whole genome shotgun (WGS) entry which is preliminary data.</text>
</comment>
<dbReference type="SUPFAM" id="SSF48310">
    <property type="entry name" value="Aldehyde ferredoxin oxidoreductase, C-terminal domains"/>
    <property type="match status" value="1"/>
</dbReference>
<evidence type="ECO:0000256" key="3">
    <source>
        <dbReference type="ARBA" id="ARBA00022485"/>
    </source>
</evidence>
<comment type="cofactor">
    <cofactor evidence="1">
        <name>[4Fe-4S] cluster</name>
        <dbReference type="ChEBI" id="CHEBI:49883"/>
    </cofactor>
</comment>
<sequence>MTMKLARINLSDKKAKLLKIPTDWEKSLIGGKGVATKLLFNIPTKIDPFHSENAIIFAIGPVNGLRLPGSSRMTSVFKSPLTFGYGESQCGGFAAHEMAKTGVHFMCITGRAERPVYLVLEDGDVEVKSATHLWGKDCYETEEILKKDEGGEVLSIGPAGENLVRFACITHRKGRQFGRCGAGAVMGSKRLKAVVIKGSKDIEVADPEALFEFRKWMLENIVPKLEGMKNYGTPLISALTNEMGVLPTKYWQFGRFENYEDIGYEKLREYIVKDVTCYGCSVACGKLRRAGDIEVEGPEYETQFALGSLCFVDDPVAIMRANDLCDRYGMDTISAGNVVAFYIACSERGEVEEKVKFGDADGMLELLRKITFRDGIGNVLAEGVKMASEKLGVSVEAVHCKGLEPPGYDARGLFGMGLAYATSQRGACHMRSCAYRPNLAGDIDRFSPEMQAELVKDREDFYCVVDSLVFCRFLCLPAIGMDWEDASRLLKIVGREYSVEQLKVIGENIWKMSYEFNKREGVSDFELPNIFFNPLKDSGYVLKRGDFERMVEEYKKLRGICLELLKR</sequence>
<dbReference type="PANTHER" id="PTHR30038">
    <property type="entry name" value="ALDEHYDE FERREDOXIN OXIDOREDUCTASE"/>
    <property type="match status" value="1"/>
</dbReference>
<dbReference type="InterPro" id="IPR051919">
    <property type="entry name" value="W-dependent_AOR"/>
</dbReference>
<evidence type="ECO:0000256" key="2">
    <source>
        <dbReference type="ARBA" id="ARBA00011032"/>
    </source>
</evidence>
<comment type="similarity">
    <text evidence="2">Belongs to the AOR/FOR family.</text>
</comment>